<dbReference type="AlphaFoldDB" id="A0AAD1ZWX2"/>
<evidence type="ECO:0000313" key="2">
    <source>
        <dbReference type="Proteomes" id="UP000834106"/>
    </source>
</evidence>
<gene>
    <name evidence="1" type="ORF">FPE_LOCUS24523</name>
</gene>
<keyword evidence="2" id="KW-1185">Reference proteome</keyword>
<sequence length="126" mass="13879">MPRSFPRPTRLCYSVYPLLPTAGLGFEEERRIIKRVYNELDEEEVALYTYSWISFDRELCVSTCEVLTSENNVPVFHVGIVVTARLPHGVVTDLAASTSAIAASSPYAASGSYLSTCTSHCIGFHA</sequence>
<evidence type="ECO:0000313" key="1">
    <source>
        <dbReference type="EMBL" id="CAI9777093.1"/>
    </source>
</evidence>
<dbReference type="Proteomes" id="UP000834106">
    <property type="component" value="Chromosome 15"/>
</dbReference>
<organism evidence="1 2">
    <name type="scientific">Fraxinus pennsylvanica</name>
    <dbReference type="NCBI Taxonomy" id="56036"/>
    <lineage>
        <taxon>Eukaryota</taxon>
        <taxon>Viridiplantae</taxon>
        <taxon>Streptophyta</taxon>
        <taxon>Embryophyta</taxon>
        <taxon>Tracheophyta</taxon>
        <taxon>Spermatophyta</taxon>
        <taxon>Magnoliopsida</taxon>
        <taxon>eudicotyledons</taxon>
        <taxon>Gunneridae</taxon>
        <taxon>Pentapetalae</taxon>
        <taxon>asterids</taxon>
        <taxon>lamiids</taxon>
        <taxon>Lamiales</taxon>
        <taxon>Oleaceae</taxon>
        <taxon>Oleeae</taxon>
        <taxon>Fraxinus</taxon>
    </lineage>
</organism>
<name>A0AAD1ZWX2_9LAMI</name>
<reference evidence="1" key="1">
    <citation type="submission" date="2023-05" db="EMBL/GenBank/DDBJ databases">
        <authorList>
            <person name="Huff M."/>
        </authorList>
    </citation>
    <scope>NUCLEOTIDE SEQUENCE</scope>
</reference>
<proteinExistence type="predicted"/>
<protein>
    <submittedName>
        <fullName evidence="1">Uncharacterized protein</fullName>
    </submittedName>
</protein>
<accession>A0AAD1ZWX2</accession>
<dbReference type="EMBL" id="OU503050">
    <property type="protein sequence ID" value="CAI9777093.1"/>
    <property type="molecule type" value="Genomic_DNA"/>
</dbReference>